<dbReference type="Pfam" id="PF14383">
    <property type="entry name" value="VARLMGL"/>
    <property type="match status" value="1"/>
</dbReference>
<dbReference type="InterPro" id="IPR022212">
    <property type="entry name" value="DUF3741"/>
</dbReference>
<feature type="domain" description="DUF3741" evidence="4">
    <location>
        <begin position="73"/>
        <end position="93"/>
    </location>
</feature>
<feature type="domain" description="DUF4378" evidence="3">
    <location>
        <begin position="811"/>
        <end position="959"/>
    </location>
</feature>
<evidence type="ECO:0000256" key="1">
    <source>
        <dbReference type="SAM" id="MobiDB-lite"/>
    </source>
</evidence>
<evidence type="ECO:0008006" key="7">
    <source>
        <dbReference type="Google" id="ProtNLM"/>
    </source>
</evidence>
<reference evidence="5 6" key="1">
    <citation type="journal article" date="2021" name="Comput. Struct. Biotechnol. J.">
        <title>De novo genome assembly of the potent medicinal plant Rehmannia glutinosa using nanopore technology.</title>
        <authorList>
            <person name="Ma L."/>
            <person name="Dong C."/>
            <person name="Song C."/>
            <person name="Wang X."/>
            <person name="Zheng X."/>
            <person name="Niu Y."/>
            <person name="Chen S."/>
            <person name="Feng W."/>
        </authorList>
    </citation>
    <scope>NUCLEOTIDE SEQUENCE [LARGE SCALE GENOMIC DNA]</scope>
    <source>
        <strain evidence="5">DH-2019</strain>
    </source>
</reference>
<feature type="compositionally biased region" description="Basic and acidic residues" evidence="1">
    <location>
        <begin position="501"/>
        <end position="513"/>
    </location>
</feature>
<feature type="region of interest" description="Disordered" evidence="1">
    <location>
        <begin position="480"/>
        <end position="549"/>
    </location>
</feature>
<evidence type="ECO:0000259" key="3">
    <source>
        <dbReference type="Pfam" id="PF14309"/>
    </source>
</evidence>
<evidence type="ECO:0000313" key="5">
    <source>
        <dbReference type="EMBL" id="KAK6140347.1"/>
    </source>
</evidence>
<dbReference type="PANTHER" id="PTHR46836">
    <property type="entry name" value="AFADIN"/>
    <property type="match status" value="1"/>
</dbReference>
<evidence type="ECO:0000259" key="2">
    <source>
        <dbReference type="Pfam" id="PF12552"/>
    </source>
</evidence>
<feature type="compositionally biased region" description="Low complexity" evidence="1">
    <location>
        <begin position="480"/>
        <end position="491"/>
    </location>
</feature>
<dbReference type="InterPro" id="IPR032795">
    <property type="entry name" value="DUF3741-assoc"/>
</dbReference>
<dbReference type="Pfam" id="PF12552">
    <property type="entry name" value="DUF3741"/>
    <property type="match status" value="1"/>
</dbReference>
<feature type="compositionally biased region" description="Basic residues" evidence="1">
    <location>
        <begin position="1"/>
        <end position="10"/>
    </location>
</feature>
<sequence length="1023" mass="114798">MERARHRKSKSASGIEDSETENCFKIVSDSRSYIDGSKRNDTFMLDLGQSSLRGTTGIPMKKLLAEEMSKEVEPKRRSPSVIARLMGLEGLPSPRNVHGQQKAEFKDVYEDLEASHVGNRRCSSRWSASSILTKPEMALIQQKFIDAKRLSTDEKLQGSKQLDDTLEMLDSNKDLLLKYLGQPDSLFVKHLHDQQVDTGSTLGNHIAVLKPSKSEKYESKAKAWRSERDTSSNHHVTSHLKREDGLLLEPQSRHRAHISRNSSRIQFEEKNEEKILPTRIPSFKKTKEYPSVEGAETVSRRRKGSSHDVGLSKPISREAREIAREITMRMRDGCDETMDAKSVGFRGYVGDESSYDANESDSESESEVFKLSCRNSFDDNNFRRYPSSCLGESSVSREAKKRLSERWKMTHKYQDLEMVSKGSTLGEMLALPDRVTRHNHVNAKTSFASNRHGRDNGTAIWDGPLGISSRDGWKDEITRYSSRSRSLPPSTGGRGRSHRSTYHDELAEEKSLMDSEPVQCGRIKSVKGNLSHKEDYSSKYSKSRGKKPHPYQHMLIDEIDSSSEANFEIQMEANIKDVSEQQSIFHVDANTNTCRSPVVDVMMISEPGSTTLSSKSSELLPEQSSSVIDGDESAAHEQTDISLQQTHITIFICQLFLCCFATNVCGVTGTDKGGAVNGADFGNLATPSRKCCIIYFVYAELHKGPPKQGSPSLQSVGAELESSESSKEADHPSPISVLEVPFTEDASSSESFERVSAELHELRMQLQLLKMESSSDAEVSTPFPIEEEEFQLSPIVSEGNFVLEADEGWEISYSLDVLTNSGLEESDFDMFRTSWYSPDCPLDPKLFDNLEKKHSDQTTGSRTERKLLFDRINSALLQIFEEHVDLCPWVMPKLTGLDLKWQKEAVGDAIEKLIDRELANREVSDKVLDREMQWLDSKGEIDMIGNEIEKLLIDDMIAEKCGGGGGERAGRLRWCGGSIRMEAALCPRDDPILLDCTWAFNSMGLAFEPQAPKPNTSAKRRRL</sequence>
<gene>
    <name evidence="5" type="ORF">DH2020_025911</name>
</gene>
<evidence type="ECO:0000313" key="6">
    <source>
        <dbReference type="Proteomes" id="UP001318860"/>
    </source>
</evidence>
<keyword evidence="6" id="KW-1185">Reference proteome</keyword>
<evidence type="ECO:0000259" key="4">
    <source>
        <dbReference type="Pfam" id="PF14383"/>
    </source>
</evidence>
<feature type="domain" description="DUF3741" evidence="2">
    <location>
        <begin position="141"/>
        <end position="185"/>
    </location>
</feature>
<dbReference type="Proteomes" id="UP001318860">
    <property type="component" value="Unassembled WGS sequence"/>
</dbReference>
<protein>
    <recommendedName>
        <fullName evidence="7">DUF4378 domain-containing protein</fullName>
    </recommendedName>
</protein>
<proteinExistence type="predicted"/>
<dbReference type="InterPro" id="IPR025486">
    <property type="entry name" value="DUF4378"/>
</dbReference>
<feature type="region of interest" description="Disordered" evidence="1">
    <location>
        <begin position="291"/>
        <end position="311"/>
    </location>
</feature>
<name>A0ABR0VZB8_REHGL</name>
<comment type="caution">
    <text evidence="5">The sequence shown here is derived from an EMBL/GenBank/DDBJ whole genome shotgun (WGS) entry which is preliminary data.</text>
</comment>
<accession>A0ABR0VZB8</accession>
<feature type="region of interest" description="Disordered" evidence="1">
    <location>
        <begin position="708"/>
        <end position="735"/>
    </location>
</feature>
<feature type="region of interest" description="Disordered" evidence="1">
    <location>
        <begin position="1"/>
        <end position="21"/>
    </location>
</feature>
<dbReference type="PANTHER" id="PTHR46836:SF8">
    <property type="entry name" value="AFADIN"/>
    <property type="match status" value="1"/>
</dbReference>
<dbReference type="Pfam" id="PF14309">
    <property type="entry name" value="DUF4378"/>
    <property type="match status" value="1"/>
</dbReference>
<organism evidence="5 6">
    <name type="scientific">Rehmannia glutinosa</name>
    <name type="common">Chinese foxglove</name>
    <dbReference type="NCBI Taxonomy" id="99300"/>
    <lineage>
        <taxon>Eukaryota</taxon>
        <taxon>Viridiplantae</taxon>
        <taxon>Streptophyta</taxon>
        <taxon>Embryophyta</taxon>
        <taxon>Tracheophyta</taxon>
        <taxon>Spermatophyta</taxon>
        <taxon>Magnoliopsida</taxon>
        <taxon>eudicotyledons</taxon>
        <taxon>Gunneridae</taxon>
        <taxon>Pentapetalae</taxon>
        <taxon>asterids</taxon>
        <taxon>lamiids</taxon>
        <taxon>Lamiales</taxon>
        <taxon>Orobanchaceae</taxon>
        <taxon>Rehmannieae</taxon>
        <taxon>Rehmannia</taxon>
    </lineage>
</organism>
<dbReference type="EMBL" id="JABTTQ020000342">
    <property type="protein sequence ID" value="KAK6140347.1"/>
    <property type="molecule type" value="Genomic_DNA"/>
</dbReference>